<comment type="caution">
    <text evidence="2">The sequence shown here is derived from an EMBL/GenBank/DDBJ whole genome shotgun (WGS) entry which is preliminary data.</text>
</comment>
<dbReference type="GO" id="GO:0042626">
    <property type="term" value="F:ATPase-coupled transmembrane transporter activity"/>
    <property type="evidence" value="ECO:0007669"/>
    <property type="project" value="TreeGrafter"/>
</dbReference>
<dbReference type="InterPro" id="IPR003439">
    <property type="entry name" value="ABC_transporter-like_ATP-bd"/>
</dbReference>
<dbReference type="PANTHER" id="PTHR24221:SF423">
    <property type="entry name" value="ABC TRANSPORTER"/>
    <property type="match status" value="1"/>
</dbReference>
<evidence type="ECO:0000313" key="3">
    <source>
        <dbReference type="Proteomes" id="UP000732377"/>
    </source>
</evidence>
<proteinExistence type="predicted"/>
<name>A0A953I3X6_SYMTR</name>
<dbReference type="GO" id="GO:0005524">
    <property type="term" value="F:ATP binding"/>
    <property type="evidence" value="ECO:0007669"/>
    <property type="project" value="InterPro"/>
</dbReference>
<feature type="non-terminal residue" evidence="2">
    <location>
        <position position="1"/>
    </location>
</feature>
<dbReference type="AlphaFoldDB" id="A0A953I3X6"/>
<dbReference type="Proteomes" id="UP000732377">
    <property type="component" value="Unassembled WGS sequence"/>
</dbReference>
<protein>
    <recommendedName>
        <fullName evidence="1">ABC transporter domain-containing protein</fullName>
    </recommendedName>
</protein>
<dbReference type="SUPFAM" id="SSF52540">
    <property type="entry name" value="P-loop containing nucleoside triphosphate hydrolases"/>
    <property type="match status" value="1"/>
</dbReference>
<sequence length="201" mass="21937">SPAHVHGRGSCLSRHRRVAGAWYWNGRPIARPGEFLAPPRAAYVPQGPVLLSGTLRENICLGLPCAEDLLRRAIRDAALERDAQAFPHGLETVVGTRGVRLSGGQIQRTAVARALVREPELLAFDDISSALDVETEQLLWRRLLARGAACVAVSHRPAVLRQAHRIIVLREGRVVGCGRLEELLHSCPEMRDLWFAAGGSG</sequence>
<dbReference type="GO" id="GO:0016887">
    <property type="term" value="F:ATP hydrolysis activity"/>
    <property type="evidence" value="ECO:0007669"/>
    <property type="project" value="InterPro"/>
</dbReference>
<feature type="domain" description="ABC transporter" evidence="1">
    <location>
        <begin position="3"/>
        <end position="196"/>
    </location>
</feature>
<evidence type="ECO:0000259" key="1">
    <source>
        <dbReference type="PROSITE" id="PS50893"/>
    </source>
</evidence>
<gene>
    <name evidence="2" type="ORF">CWE10_17500</name>
</gene>
<dbReference type="Pfam" id="PF00005">
    <property type="entry name" value="ABC_tran"/>
    <property type="match status" value="1"/>
</dbReference>
<dbReference type="Gene3D" id="3.40.50.300">
    <property type="entry name" value="P-loop containing nucleotide triphosphate hydrolases"/>
    <property type="match status" value="1"/>
</dbReference>
<organism evidence="2 3">
    <name type="scientific">Symbiobacterium thermophilum</name>
    <dbReference type="NCBI Taxonomy" id="2734"/>
    <lineage>
        <taxon>Bacteria</taxon>
        <taxon>Bacillati</taxon>
        <taxon>Bacillota</taxon>
        <taxon>Clostridia</taxon>
        <taxon>Eubacteriales</taxon>
        <taxon>Symbiobacteriaceae</taxon>
        <taxon>Symbiobacterium</taxon>
    </lineage>
</organism>
<evidence type="ECO:0000313" key="2">
    <source>
        <dbReference type="EMBL" id="MBY6277952.1"/>
    </source>
</evidence>
<dbReference type="InterPro" id="IPR039421">
    <property type="entry name" value="Type_1_exporter"/>
</dbReference>
<dbReference type="EMBL" id="PIUK01000289">
    <property type="protein sequence ID" value="MBY6277952.1"/>
    <property type="molecule type" value="Genomic_DNA"/>
</dbReference>
<accession>A0A953I3X6</accession>
<reference evidence="2" key="1">
    <citation type="submission" date="2017-11" db="EMBL/GenBank/DDBJ databases">
        <title>Three new genomes from thermophilic consortium.</title>
        <authorList>
            <person name="Quaggio R."/>
            <person name="Amgarten D."/>
            <person name="Setubal J.C."/>
        </authorList>
    </citation>
    <scope>NUCLEOTIDE SEQUENCE</scope>
    <source>
        <strain evidence="2">ZCTH01-B2</strain>
    </source>
</reference>
<dbReference type="PANTHER" id="PTHR24221">
    <property type="entry name" value="ATP-BINDING CASSETTE SUB-FAMILY B"/>
    <property type="match status" value="1"/>
</dbReference>
<dbReference type="InterPro" id="IPR027417">
    <property type="entry name" value="P-loop_NTPase"/>
</dbReference>
<dbReference type="PROSITE" id="PS50893">
    <property type="entry name" value="ABC_TRANSPORTER_2"/>
    <property type="match status" value="1"/>
</dbReference>